<organism evidence="2 3">
    <name type="scientific">Streptomyces lycii</name>
    <dbReference type="NCBI Taxonomy" id="2654337"/>
    <lineage>
        <taxon>Bacteria</taxon>
        <taxon>Bacillati</taxon>
        <taxon>Actinomycetota</taxon>
        <taxon>Actinomycetes</taxon>
        <taxon>Kitasatosporales</taxon>
        <taxon>Streptomycetaceae</taxon>
        <taxon>Streptomyces</taxon>
    </lineage>
</organism>
<name>A0ABQ7FDL1_9ACTN</name>
<gene>
    <name evidence="2" type="ORF">GCU69_23920</name>
</gene>
<proteinExistence type="predicted"/>
<keyword evidence="3" id="KW-1185">Reference proteome</keyword>
<feature type="transmembrane region" description="Helical" evidence="1">
    <location>
        <begin position="130"/>
        <end position="154"/>
    </location>
</feature>
<reference evidence="2 3" key="1">
    <citation type="submission" date="2019-10" db="EMBL/GenBank/DDBJ databases">
        <title>Streptomyces tenebrisbrunneis sp.nov., an endogenous actinomycete isolated from of Lycium ruthenicum.</title>
        <authorList>
            <person name="Ma L."/>
        </authorList>
    </citation>
    <scope>NUCLEOTIDE SEQUENCE [LARGE SCALE GENOMIC DNA]</scope>
    <source>
        <strain evidence="2 3">TRM 66187</strain>
    </source>
</reference>
<feature type="transmembrane region" description="Helical" evidence="1">
    <location>
        <begin position="166"/>
        <end position="191"/>
    </location>
</feature>
<sequence>MPAGDAAAVAGPADPVEEYTAALADALHGPARAKARMVQEIRGGLEDTVAAYVHAGVPGPRAAREAVREFGSPDELVPSCQRELTIAQARHTARVVVLAVPLLIACWWMAGRAGSGQDWLVPRAAHGLAVQLAAVAGAAALVAATTPAVTGVLARRLPVPQRLPLAVAWAGTTVSVAMAVTTLALAVASMLAANWPLTLLAGSLAAVSHAVVASSARACRRCARLTVTGAALPAVNG</sequence>
<evidence type="ECO:0000313" key="2">
    <source>
        <dbReference type="EMBL" id="KAF4406682.1"/>
    </source>
</evidence>
<protein>
    <recommendedName>
        <fullName evidence="4">Integral membrane protein</fullName>
    </recommendedName>
</protein>
<accession>A0ABQ7FDL1</accession>
<dbReference type="InterPro" id="IPR047928">
    <property type="entry name" value="Perm_prefix_1"/>
</dbReference>
<comment type="caution">
    <text evidence="2">The sequence shown here is derived from an EMBL/GenBank/DDBJ whole genome shotgun (WGS) entry which is preliminary data.</text>
</comment>
<evidence type="ECO:0000256" key="1">
    <source>
        <dbReference type="SAM" id="Phobius"/>
    </source>
</evidence>
<feature type="transmembrane region" description="Helical" evidence="1">
    <location>
        <begin position="92"/>
        <end position="110"/>
    </location>
</feature>
<dbReference type="EMBL" id="WHPN01000354">
    <property type="protein sequence ID" value="KAF4406682.1"/>
    <property type="molecule type" value="Genomic_DNA"/>
</dbReference>
<keyword evidence="1" id="KW-0472">Membrane</keyword>
<dbReference type="Proteomes" id="UP000621266">
    <property type="component" value="Unassembled WGS sequence"/>
</dbReference>
<keyword evidence="1" id="KW-0812">Transmembrane</keyword>
<evidence type="ECO:0000313" key="3">
    <source>
        <dbReference type="Proteomes" id="UP000621266"/>
    </source>
</evidence>
<feature type="transmembrane region" description="Helical" evidence="1">
    <location>
        <begin position="197"/>
        <end position="216"/>
    </location>
</feature>
<evidence type="ECO:0008006" key="4">
    <source>
        <dbReference type="Google" id="ProtNLM"/>
    </source>
</evidence>
<keyword evidence="1" id="KW-1133">Transmembrane helix</keyword>
<dbReference type="NCBIfam" id="NF038403">
    <property type="entry name" value="perm_prefix_1"/>
    <property type="match status" value="1"/>
</dbReference>